<dbReference type="InterPro" id="IPR009061">
    <property type="entry name" value="DNA-bd_dom_put_sf"/>
</dbReference>
<reference evidence="3 4" key="1">
    <citation type="submission" date="2013-02" db="EMBL/GenBank/DDBJ databases">
        <title>Draft Genome Sequence of Streptomyces aurantiacus, Which Produces Setomimycin.</title>
        <authorList>
            <person name="Gruening B.A."/>
            <person name="Praeg A."/>
            <person name="Erxleben A."/>
            <person name="Guenther S."/>
            <person name="Mueller M."/>
        </authorList>
    </citation>
    <scope>NUCLEOTIDE SEQUENCE [LARGE SCALE GENOMIC DNA]</scope>
    <source>
        <strain evidence="3 4">JA 4570</strain>
    </source>
</reference>
<accession>S4ARY5</accession>
<evidence type="ECO:0000313" key="4">
    <source>
        <dbReference type="Proteomes" id="UP000014629"/>
    </source>
</evidence>
<sequence length="294" mass="31143">MARRAGVPVRTVRFYCDEGVLTSVRSAGGHRRFERSAVERLTLVRRLRTLGLGLSAIVAVLDGERSVAEAAAAERAALDVSLAALAWRRASLRAIETASAEERAARLELLAAVSDGRAARGALEAFWSRAFAPAVPTDGLAMFLTVGVPAPPPDPTPEQVVAYAVLVDVVSEPLLRHQAFTRPRADGVAAYQNTLLRGEIGVLCDAVRAGARPGDLLDAYVAVHADAQGASDTPSFRRALARTAALDRSAGMHRYWRHVRDVTGERLTVGEAHCSLLDALGRCATGGSPPASPV</sequence>
<dbReference type="SUPFAM" id="SSF46955">
    <property type="entry name" value="Putative DNA-binding domain"/>
    <property type="match status" value="1"/>
</dbReference>
<keyword evidence="1" id="KW-0238">DNA-binding</keyword>
<dbReference type="InterPro" id="IPR000551">
    <property type="entry name" value="MerR-type_HTH_dom"/>
</dbReference>
<dbReference type="PANTHER" id="PTHR30204">
    <property type="entry name" value="REDOX-CYCLING DRUG-SENSING TRANSCRIPTIONAL ACTIVATOR SOXR"/>
    <property type="match status" value="1"/>
</dbReference>
<dbReference type="GO" id="GO:0003700">
    <property type="term" value="F:DNA-binding transcription factor activity"/>
    <property type="evidence" value="ECO:0007669"/>
    <property type="project" value="InterPro"/>
</dbReference>
<dbReference type="InterPro" id="IPR047057">
    <property type="entry name" value="MerR_fam"/>
</dbReference>
<dbReference type="GO" id="GO:0003677">
    <property type="term" value="F:DNA binding"/>
    <property type="evidence" value="ECO:0007669"/>
    <property type="project" value="UniProtKB-KW"/>
</dbReference>
<dbReference type="Proteomes" id="UP000014629">
    <property type="component" value="Unassembled WGS sequence"/>
</dbReference>
<proteinExistence type="predicted"/>
<dbReference type="PANTHER" id="PTHR30204:SF93">
    <property type="entry name" value="HTH MERR-TYPE DOMAIN-CONTAINING PROTEIN"/>
    <property type="match status" value="1"/>
</dbReference>
<dbReference type="PROSITE" id="PS50937">
    <property type="entry name" value="HTH_MERR_2"/>
    <property type="match status" value="1"/>
</dbReference>
<organism evidence="3 4">
    <name type="scientific">Streptomyces aurantiacus JA 4570</name>
    <dbReference type="NCBI Taxonomy" id="1286094"/>
    <lineage>
        <taxon>Bacteria</taxon>
        <taxon>Bacillati</taxon>
        <taxon>Actinomycetota</taxon>
        <taxon>Actinomycetes</taxon>
        <taxon>Kitasatosporales</taxon>
        <taxon>Streptomycetaceae</taxon>
        <taxon>Streptomyces</taxon>
        <taxon>Streptomyces aurantiacus group</taxon>
    </lineage>
</organism>
<dbReference type="EMBL" id="AOPZ01000109">
    <property type="protein sequence ID" value="EPH44182.1"/>
    <property type="molecule type" value="Genomic_DNA"/>
</dbReference>
<dbReference type="CDD" id="cd00592">
    <property type="entry name" value="HTH_MerR-like"/>
    <property type="match status" value="1"/>
</dbReference>
<protein>
    <recommendedName>
        <fullName evidence="2">HTH merR-type domain-containing protein</fullName>
    </recommendedName>
</protein>
<dbReference type="PATRIC" id="fig|1286094.4.peg.2595"/>
<dbReference type="Pfam" id="PF13411">
    <property type="entry name" value="MerR_1"/>
    <property type="match status" value="1"/>
</dbReference>
<gene>
    <name evidence="3" type="ORF">STRAU_2622</name>
</gene>
<evidence type="ECO:0000259" key="2">
    <source>
        <dbReference type="PROSITE" id="PS50937"/>
    </source>
</evidence>
<evidence type="ECO:0000313" key="3">
    <source>
        <dbReference type="EMBL" id="EPH44182.1"/>
    </source>
</evidence>
<name>S4ARY5_9ACTN</name>
<dbReference type="SMART" id="SM00422">
    <property type="entry name" value="HTH_MERR"/>
    <property type="match status" value="1"/>
</dbReference>
<evidence type="ECO:0000256" key="1">
    <source>
        <dbReference type="ARBA" id="ARBA00023125"/>
    </source>
</evidence>
<dbReference type="Gene3D" id="1.10.1660.10">
    <property type="match status" value="1"/>
</dbReference>
<dbReference type="AlphaFoldDB" id="S4ARY5"/>
<comment type="caution">
    <text evidence="3">The sequence shown here is derived from an EMBL/GenBank/DDBJ whole genome shotgun (WGS) entry which is preliminary data.</text>
</comment>
<feature type="domain" description="HTH merR-type" evidence="2">
    <location>
        <begin position="1"/>
        <end position="63"/>
    </location>
</feature>
<keyword evidence="4" id="KW-1185">Reference proteome</keyword>